<feature type="domain" description="LTD" evidence="3">
    <location>
        <begin position="538"/>
        <end position="680"/>
    </location>
</feature>
<protein>
    <recommendedName>
        <fullName evidence="3">LTD domain-containing protein</fullName>
    </recommendedName>
</protein>
<reference evidence="4 5" key="1">
    <citation type="submission" date="2020-08" db="EMBL/GenBank/DDBJ databases">
        <title>Genomic Encyclopedia of Type Strains, Phase IV (KMG-IV): sequencing the most valuable type-strain genomes for metagenomic binning, comparative biology and taxonomic classification.</title>
        <authorList>
            <person name="Goeker M."/>
        </authorList>
    </citation>
    <scope>NUCLEOTIDE SEQUENCE [LARGE SCALE GENOMIC DNA]</scope>
    <source>
        <strain evidence="4 5">DSM 29568</strain>
    </source>
</reference>
<dbReference type="Pfam" id="PF18962">
    <property type="entry name" value="Por_Secre_tail"/>
    <property type="match status" value="1"/>
</dbReference>
<keyword evidence="2" id="KW-0812">Transmembrane</keyword>
<evidence type="ECO:0000256" key="2">
    <source>
        <dbReference type="SAM" id="Phobius"/>
    </source>
</evidence>
<dbReference type="Proteomes" id="UP000553034">
    <property type="component" value="Unassembled WGS sequence"/>
</dbReference>
<dbReference type="NCBIfam" id="TIGR04183">
    <property type="entry name" value="Por_Secre_tail"/>
    <property type="match status" value="1"/>
</dbReference>
<dbReference type="Pfam" id="PF00932">
    <property type="entry name" value="LTD"/>
    <property type="match status" value="1"/>
</dbReference>
<evidence type="ECO:0000256" key="1">
    <source>
        <dbReference type="ARBA" id="ARBA00022729"/>
    </source>
</evidence>
<evidence type="ECO:0000313" key="4">
    <source>
        <dbReference type="EMBL" id="MBB4119469.1"/>
    </source>
</evidence>
<evidence type="ECO:0000313" key="5">
    <source>
        <dbReference type="Proteomes" id="UP000553034"/>
    </source>
</evidence>
<organism evidence="4 5">
    <name type="scientific">Mesonia hippocampi</name>
    <dbReference type="NCBI Taxonomy" id="1628250"/>
    <lineage>
        <taxon>Bacteria</taxon>
        <taxon>Pseudomonadati</taxon>
        <taxon>Bacteroidota</taxon>
        <taxon>Flavobacteriia</taxon>
        <taxon>Flavobacteriales</taxon>
        <taxon>Flavobacteriaceae</taxon>
        <taxon>Mesonia</taxon>
    </lineage>
</organism>
<dbReference type="RefSeq" id="WP_183477825.1">
    <property type="nucleotide sequence ID" value="NZ_JACIFO010000007.1"/>
</dbReference>
<keyword evidence="1" id="KW-0732">Signal</keyword>
<keyword evidence="2" id="KW-0472">Membrane</keyword>
<dbReference type="InterPro" id="IPR026444">
    <property type="entry name" value="Secre_tail"/>
</dbReference>
<sequence length="1279" mass="136084">MKTNLLGYKYVYSFMLCVTMLFSYSISWGQTTVSYDFSASGAVTGLNANPAIALDVNVGFSSHKNLGSSNPAIHSSQLRLYQNDTKGGGIKIYAQNGVTITSIVVHASGRTGNAAYVVDGGSETDLAGSTTYTMSGLTAVTEVEFYQKDASSSNRIYVDSFDVTYTTTAAVGPQITNITTTPAGVITSSDAVTVNADVIDAAGIANVALKWGTTSGSLSNSLAMTNTTVDAYEAIIPAQADGTTVYYALEAENTTGDTNTSTEMSYTVEDPVVVNLPYAVDATTVNPFTEGWTAQDLAGGNSWQYNTGSGVSMNAYSDNCDAEDWLITPAFDLSTTANELLSFELYENFSGTSIDVLYSTNYDGVSDPNTAIWTNITTIQTGNSGVITNNISLQGLSANKVYVAFLYEGTGGSCSDWELTNFSLEEGVTTPTILTSTASLTGLNYMDTDGPSAAQSFDLSGLFLDGTQDVSIETMMGDFEISLDDVAYADSLTLTNYDGTTTPVYVRLKAGHPQDIYADSVLINGYGLTEIEVSLEGEVTPVIAGATNLFFSKYVEGSSNNKYLEIYNGTGTTVDLSTYTVELYSNGGTTANNTETLGNLIPVLGNGEVIVLKNSSATLTLPTGVTAHNSTVCNFNGDDAIVLKHNGNIIDIFGNIGCDPGSEWSEGGNNTQDRTLVRNTDICGGVTVNPTTACDFPTLATEWTGYTQDDVSTFGSHTANCGVSPIADYTYTSGAWFPIDPNGMALPTESIEILDGTATFNNTIEINNLSIATGATLEVQDVLTVNGNITNNGNIIFKSTAIKTAQLDEFNGTITGSGNVTVERYIPARRAFRMLSTAVSGQTIANAWQQNTHITGDQAGNNGFDATATGNPSMFTFDNQYTTAPWAAIANTDNTTLTAGKAYRLMVRGDRTVDLTNNATPATVTTLVSTGDLHTGTYNDANLNTVAGKFNFVGNPYQAVVDMNSVLPTSTNLNTNNYVVWDPSLATRGAYVTIDLATGTNSSGSAANQYLQPGQAAFVTTAANGATEIAFNEVDKAVTNPQTSVFNMYTEDAQAITMQLYTQEQFTAGEAMSDSFRVNFVAGASNAVNLKDAQKFPNLDENIALVNNNAYLSLEYRDVPQANEVLPIFINNYRATAYVMNIEVGTFENVKAYLKDNYTQEETELATGNNQITFSLTDEASKDANRFEIYFAAVLGTDNFTSADVSLYPNPVNNGLLTVNTAHATQAELSLYSLLGQKVYHQDLTGTVNTVDVSGLNAGTYIVKITSNKAVVTKKLIIK</sequence>
<keyword evidence="5" id="KW-1185">Reference proteome</keyword>
<dbReference type="InterPro" id="IPR001322">
    <property type="entry name" value="Lamin_tail_dom"/>
</dbReference>
<proteinExistence type="predicted"/>
<comment type="caution">
    <text evidence="4">The sequence shown here is derived from an EMBL/GenBank/DDBJ whole genome shotgun (WGS) entry which is preliminary data.</text>
</comment>
<accession>A0A840EM60</accession>
<evidence type="ECO:0000259" key="3">
    <source>
        <dbReference type="PROSITE" id="PS51841"/>
    </source>
</evidence>
<gene>
    <name evidence="4" type="ORF">GGR32_001771</name>
</gene>
<feature type="transmembrane region" description="Helical" evidence="2">
    <location>
        <begin position="12"/>
        <end position="29"/>
    </location>
</feature>
<dbReference type="PROSITE" id="PS51841">
    <property type="entry name" value="LTD"/>
    <property type="match status" value="1"/>
</dbReference>
<dbReference type="AlphaFoldDB" id="A0A840EM60"/>
<keyword evidence="2" id="KW-1133">Transmembrane helix</keyword>
<name>A0A840EM60_9FLAO</name>
<dbReference type="EMBL" id="JACIFO010000007">
    <property type="protein sequence ID" value="MBB4119469.1"/>
    <property type="molecule type" value="Genomic_DNA"/>
</dbReference>